<dbReference type="InterPro" id="IPR019051">
    <property type="entry name" value="Trp_biosyn_TM_oprn/chp"/>
</dbReference>
<accession>A0A4R6SB48</accession>
<sequence>MPDQGRETAPDRKTAPGRKALLLVVVLLLAGAVALWFAARLTWTTAIEIRPGSGARIPVRHTGGDEVPALVPLALLALAGIAGTIAVGGWARRVVGGLLALAGFGTPLLALLAGEASTGGSLFPWARTVAGLGGVLVLAAGALVVRYSTGMPRLGSSYQSGPARERPKDADSELWQALSQGEDPTTRSG</sequence>
<dbReference type="Proteomes" id="UP000295444">
    <property type="component" value="Unassembled WGS sequence"/>
</dbReference>
<feature type="transmembrane region" description="Helical" evidence="2">
    <location>
        <begin position="20"/>
        <end position="39"/>
    </location>
</feature>
<dbReference type="Pfam" id="PF09534">
    <property type="entry name" value="Trp_oprn_chp"/>
    <property type="match status" value="1"/>
</dbReference>
<reference evidence="3 4" key="1">
    <citation type="submission" date="2019-03" db="EMBL/GenBank/DDBJ databases">
        <title>Genomic Encyclopedia of Type Strains, Phase IV (KMG-IV): sequencing the most valuable type-strain genomes for metagenomic binning, comparative biology and taxonomic classification.</title>
        <authorList>
            <person name="Goeker M."/>
        </authorList>
    </citation>
    <scope>NUCLEOTIDE SEQUENCE [LARGE SCALE GENOMIC DNA]</scope>
    <source>
        <strain evidence="3 4">DSM 45361</strain>
    </source>
</reference>
<comment type="caution">
    <text evidence="3">The sequence shown here is derived from an EMBL/GenBank/DDBJ whole genome shotgun (WGS) entry which is preliminary data.</text>
</comment>
<gene>
    <name evidence="3" type="ORF">EV186_103103</name>
</gene>
<name>A0A4R6SB48_LABRH</name>
<feature type="compositionally biased region" description="Polar residues" evidence="1">
    <location>
        <begin position="177"/>
        <end position="189"/>
    </location>
</feature>
<dbReference type="AlphaFoldDB" id="A0A4R6SB48"/>
<feature type="transmembrane region" description="Helical" evidence="2">
    <location>
        <begin position="125"/>
        <end position="145"/>
    </location>
</feature>
<evidence type="ECO:0000313" key="3">
    <source>
        <dbReference type="EMBL" id="TDP97142.1"/>
    </source>
</evidence>
<evidence type="ECO:0000313" key="4">
    <source>
        <dbReference type="Proteomes" id="UP000295444"/>
    </source>
</evidence>
<evidence type="ECO:0000256" key="2">
    <source>
        <dbReference type="SAM" id="Phobius"/>
    </source>
</evidence>
<dbReference type="EMBL" id="SNXZ01000003">
    <property type="protein sequence ID" value="TDP97142.1"/>
    <property type="molecule type" value="Genomic_DNA"/>
</dbReference>
<keyword evidence="4" id="KW-1185">Reference proteome</keyword>
<dbReference type="RefSeq" id="WP_243754110.1">
    <property type="nucleotide sequence ID" value="NZ_SNXZ01000003.1"/>
</dbReference>
<keyword evidence="2" id="KW-0472">Membrane</keyword>
<protein>
    <submittedName>
        <fullName evidence="3">Putative membrane protein (TIGR02234 family)</fullName>
    </submittedName>
</protein>
<organism evidence="3 4">
    <name type="scientific">Labedaea rhizosphaerae</name>
    <dbReference type="NCBI Taxonomy" id="598644"/>
    <lineage>
        <taxon>Bacteria</taxon>
        <taxon>Bacillati</taxon>
        <taxon>Actinomycetota</taxon>
        <taxon>Actinomycetes</taxon>
        <taxon>Pseudonocardiales</taxon>
        <taxon>Pseudonocardiaceae</taxon>
        <taxon>Labedaea</taxon>
    </lineage>
</organism>
<keyword evidence="2" id="KW-1133">Transmembrane helix</keyword>
<evidence type="ECO:0000256" key="1">
    <source>
        <dbReference type="SAM" id="MobiDB-lite"/>
    </source>
</evidence>
<feature type="region of interest" description="Disordered" evidence="1">
    <location>
        <begin position="156"/>
        <end position="189"/>
    </location>
</feature>
<feature type="transmembrane region" description="Helical" evidence="2">
    <location>
        <begin position="69"/>
        <end position="87"/>
    </location>
</feature>
<keyword evidence="2" id="KW-0812">Transmembrane</keyword>
<proteinExistence type="predicted"/>
<feature type="transmembrane region" description="Helical" evidence="2">
    <location>
        <begin position="94"/>
        <end position="113"/>
    </location>
</feature>